<dbReference type="EMBL" id="JANEYF010001785">
    <property type="protein sequence ID" value="KAJ8957290.1"/>
    <property type="molecule type" value="Genomic_DNA"/>
</dbReference>
<keyword evidence="2" id="KW-1185">Reference proteome</keyword>
<evidence type="ECO:0000313" key="1">
    <source>
        <dbReference type="EMBL" id="KAJ8957290.1"/>
    </source>
</evidence>
<dbReference type="Proteomes" id="UP001162156">
    <property type="component" value="Unassembled WGS sequence"/>
</dbReference>
<evidence type="ECO:0000313" key="2">
    <source>
        <dbReference type="Proteomes" id="UP001162156"/>
    </source>
</evidence>
<name>A0AAV8Z003_9CUCU</name>
<gene>
    <name evidence="1" type="ORF">NQ314_006589</name>
</gene>
<protein>
    <recommendedName>
        <fullName evidence="3">Reverse transcriptase</fullName>
    </recommendedName>
</protein>
<dbReference type="PANTHER" id="PTHR35450:SF2">
    <property type="entry name" value="REVERSE TRANSCRIPTASE DOMAIN-CONTAINING PROTEIN"/>
    <property type="match status" value="1"/>
</dbReference>
<sequence>MIKKHDHKTAKETAKSTYTNRLRNILKSKLSARNMTKAINTYATAVLTYTFGVIRWTATELEDLNRKTRKEFRKYRAHHPQSAVERFHLPRNQGGRGIPNIRTRHQGQITNLRKYFHEKAATSKLHRAIVSADKNLTPLRLADNNYGPAEEVQTAQESKAKWRSKPLHGRYLNTIESEAMDTEGSTTYLRTGNLFIETEGFIAALQDQVVSTKIYRRNILKEQVDNAKCRMCGEKDEYLDHILSGCSVLAPKAYLDRHNRVAGIVHQNLRVEYMGLTETTPYYQYTPQPVYETENALLYWNRPIITDRTIPNNIPDIVLTLKNEKRTYIIDIAVPLPSNIMKTHAEKINKYLPLADEIKKMWKMESVTIVPIVVGATGEIPHKLHAGLKTLKLQNGLYIPIQKSVLLDTCSIVRRVLGDQE</sequence>
<dbReference type="PANTHER" id="PTHR35450">
    <property type="entry name" value="REVERSE TRANSCRIPTASE DOMAIN-CONTAINING PROTEIN"/>
    <property type="match status" value="1"/>
</dbReference>
<dbReference type="AlphaFoldDB" id="A0AAV8Z003"/>
<organism evidence="1 2">
    <name type="scientific">Rhamnusium bicolor</name>
    <dbReference type="NCBI Taxonomy" id="1586634"/>
    <lineage>
        <taxon>Eukaryota</taxon>
        <taxon>Metazoa</taxon>
        <taxon>Ecdysozoa</taxon>
        <taxon>Arthropoda</taxon>
        <taxon>Hexapoda</taxon>
        <taxon>Insecta</taxon>
        <taxon>Pterygota</taxon>
        <taxon>Neoptera</taxon>
        <taxon>Endopterygota</taxon>
        <taxon>Coleoptera</taxon>
        <taxon>Polyphaga</taxon>
        <taxon>Cucujiformia</taxon>
        <taxon>Chrysomeloidea</taxon>
        <taxon>Cerambycidae</taxon>
        <taxon>Lepturinae</taxon>
        <taxon>Rhagiini</taxon>
        <taxon>Rhamnusium</taxon>
    </lineage>
</organism>
<reference evidence="1" key="1">
    <citation type="journal article" date="2023" name="Insect Mol. Biol.">
        <title>Genome sequencing provides insights into the evolution of gene families encoding plant cell wall-degrading enzymes in longhorned beetles.</title>
        <authorList>
            <person name="Shin N.R."/>
            <person name="Okamura Y."/>
            <person name="Kirsch R."/>
            <person name="Pauchet Y."/>
        </authorList>
    </citation>
    <scope>NUCLEOTIDE SEQUENCE</scope>
    <source>
        <strain evidence="1">RBIC_L_NR</strain>
    </source>
</reference>
<proteinExistence type="predicted"/>
<evidence type="ECO:0008006" key="3">
    <source>
        <dbReference type="Google" id="ProtNLM"/>
    </source>
</evidence>
<comment type="caution">
    <text evidence="1">The sequence shown here is derived from an EMBL/GenBank/DDBJ whole genome shotgun (WGS) entry which is preliminary data.</text>
</comment>
<accession>A0AAV8Z003</accession>